<organism evidence="3 4">
    <name type="scientific">Trichomonas vaginalis (strain ATCC PRA-98 / G3)</name>
    <dbReference type="NCBI Taxonomy" id="412133"/>
    <lineage>
        <taxon>Eukaryota</taxon>
        <taxon>Metamonada</taxon>
        <taxon>Parabasalia</taxon>
        <taxon>Trichomonadida</taxon>
        <taxon>Trichomonadidae</taxon>
        <taxon>Trichomonas</taxon>
    </lineage>
</organism>
<accession>A2DUK9</accession>
<reference evidence="3" key="1">
    <citation type="submission" date="2006-10" db="EMBL/GenBank/DDBJ databases">
        <authorList>
            <person name="Amadeo P."/>
            <person name="Zhao Q."/>
            <person name="Wortman J."/>
            <person name="Fraser-Liggett C."/>
            <person name="Carlton J."/>
        </authorList>
    </citation>
    <scope>NUCLEOTIDE SEQUENCE</scope>
    <source>
        <strain evidence="3">G3</strain>
    </source>
</reference>
<dbReference type="InParanoid" id="A2DUK9"/>
<dbReference type="AlphaFoldDB" id="A2DUK9"/>
<reference evidence="3" key="2">
    <citation type="journal article" date="2007" name="Science">
        <title>Draft genome sequence of the sexually transmitted pathogen Trichomonas vaginalis.</title>
        <authorList>
            <person name="Carlton J.M."/>
            <person name="Hirt R.P."/>
            <person name="Silva J.C."/>
            <person name="Delcher A.L."/>
            <person name="Schatz M."/>
            <person name="Zhao Q."/>
            <person name="Wortman J.R."/>
            <person name="Bidwell S.L."/>
            <person name="Alsmark U.C.M."/>
            <person name="Besteiro S."/>
            <person name="Sicheritz-Ponten T."/>
            <person name="Noel C.J."/>
            <person name="Dacks J.B."/>
            <person name="Foster P.G."/>
            <person name="Simillion C."/>
            <person name="Van de Peer Y."/>
            <person name="Miranda-Saavedra D."/>
            <person name="Barton G.J."/>
            <person name="Westrop G.D."/>
            <person name="Mueller S."/>
            <person name="Dessi D."/>
            <person name="Fiori P.L."/>
            <person name="Ren Q."/>
            <person name="Paulsen I."/>
            <person name="Zhang H."/>
            <person name="Bastida-Corcuera F.D."/>
            <person name="Simoes-Barbosa A."/>
            <person name="Brown M.T."/>
            <person name="Hayes R.D."/>
            <person name="Mukherjee M."/>
            <person name="Okumura C.Y."/>
            <person name="Schneider R."/>
            <person name="Smith A.J."/>
            <person name="Vanacova S."/>
            <person name="Villalvazo M."/>
            <person name="Haas B.J."/>
            <person name="Pertea M."/>
            <person name="Feldblyum T.V."/>
            <person name="Utterback T.R."/>
            <person name="Shu C.L."/>
            <person name="Osoegawa K."/>
            <person name="de Jong P.J."/>
            <person name="Hrdy I."/>
            <person name="Horvathova L."/>
            <person name="Zubacova Z."/>
            <person name="Dolezal P."/>
            <person name="Malik S.B."/>
            <person name="Logsdon J.M. Jr."/>
            <person name="Henze K."/>
            <person name="Gupta A."/>
            <person name="Wang C.C."/>
            <person name="Dunne R.L."/>
            <person name="Upcroft J.A."/>
            <person name="Upcroft P."/>
            <person name="White O."/>
            <person name="Salzberg S.L."/>
            <person name="Tang P."/>
            <person name="Chiu C.-H."/>
            <person name="Lee Y.-S."/>
            <person name="Embley T.M."/>
            <person name="Coombs G.H."/>
            <person name="Mottram J.C."/>
            <person name="Tachezy J."/>
            <person name="Fraser-Liggett C.M."/>
            <person name="Johnson P.J."/>
        </authorList>
    </citation>
    <scope>NUCLEOTIDE SEQUENCE [LARGE SCALE GENOMIC DNA]</scope>
    <source>
        <strain evidence="3">G3</strain>
    </source>
</reference>
<dbReference type="Proteomes" id="UP000001542">
    <property type="component" value="Unassembled WGS sequence"/>
</dbReference>
<evidence type="ECO:0000256" key="2">
    <source>
        <dbReference type="SAM" id="MobiDB-lite"/>
    </source>
</evidence>
<dbReference type="VEuPathDB" id="TrichDB:TVAG_165280"/>
<keyword evidence="1" id="KW-0175">Coiled coil</keyword>
<dbReference type="EMBL" id="DS113249">
    <property type="protein sequence ID" value="EAY15900.1"/>
    <property type="molecule type" value="Genomic_DNA"/>
</dbReference>
<feature type="compositionally biased region" description="Basic and acidic residues" evidence="2">
    <location>
        <begin position="291"/>
        <end position="305"/>
    </location>
</feature>
<keyword evidence="4" id="KW-1185">Reference proteome</keyword>
<dbReference type="RefSeq" id="XP_001328123.1">
    <property type="nucleotide sequence ID" value="XM_001328088.1"/>
</dbReference>
<dbReference type="SMR" id="A2DUK9"/>
<dbReference type="VEuPathDB" id="TrichDB:TVAGG3_0662990"/>
<feature type="coiled-coil region" evidence="1">
    <location>
        <begin position="140"/>
        <end position="178"/>
    </location>
</feature>
<feature type="compositionally biased region" description="Polar residues" evidence="2">
    <location>
        <begin position="306"/>
        <end position="316"/>
    </location>
</feature>
<feature type="region of interest" description="Disordered" evidence="2">
    <location>
        <begin position="1"/>
        <end position="42"/>
    </location>
</feature>
<evidence type="ECO:0000256" key="1">
    <source>
        <dbReference type="SAM" id="Coils"/>
    </source>
</evidence>
<feature type="compositionally biased region" description="Polar residues" evidence="2">
    <location>
        <begin position="15"/>
        <end position="39"/>
    </location>
</feature>
<sequence>MKTVMIGGHPRLSINRPTTSMQNSSLTTRSASTNASTGRKPTFAKTFQPKVNKIDMSQVKPDYNEICATVSNRNDLKNLDIRTLFSYKSTVKDHIAEMAASENYDECKKSLKILQLIKKEIASRTCSQSSANGEPEEDFKAKEEEINSKYEQQLQQINQKYSEKIEQIQTEHKKQTDDFDTEWSTVEPNKYRKPSKNLLNLKEIEQFYAKSNQFEKAKEIHQETEIVSQQETMMAQEKLIKDYRNAKINLRLQQQKDIHSIEELKKKELQDLEINKQNDLNQLEKRKKVLLEKSKSRNPRERKDFNSNVHLSQTSRPPVLLGPLFAPNEAEFKRKREREMMEKRRRAAKFIKENANRLFDDLDSVVSFSTIGSKSECPSAQSPATEPTDEELMKDIYMEISQPMFSIESMPLDYYN</sequence>
<dbReference type="PANTHER" id="PTHR47026:SF2">
    <property type="entry name" value="FLAGELLAR ASSOCIATED PROTEIN"/>
    <property type="match status" value="1"/>
</dbReference>
<evidence type="ECO:0000313" key="4">
    <source>
        <dbReference type="Proteomes" id="UP000001542"/>
    </source>
</evidence>
<name>A2DUK9_TRIV3</name>
<dbReference type="PANTHER" id="PTHR47026">
    <property type="entry name" value="PIGMENTOSA GTPASE REGULATOR-LIKE PROTEIN, PUTATIVE-RELATED"/>
    <property type="match status" value="1"/>
</dbReference>
<gene>
    <name evidence="3" type="ORF">TVAG_165280</name>
</gene>
<protein>
    <submittedName>
        <fullName evidence="3">Uncharacterized protein</fullName>
    </submittedName>
</protein>
<feature type="region of interest" description="Disordered" evidence="2">
    <location>
        <begin position="291"/>
        <end position="323"/>
    </location>
</feature>
<dbReference type="KEGG" id="tva:4773907"/>
<evidence type="ECO:0000313" key="3">
    <source>
        <dbReference type="EMBL" id="EAY15900.1"/>
    </source>
</evidence>
<proteinExistence type="predicted"/>